<dbReference type="GO" id="GO:0009279">
    <property type="term" value="C:cell outer membrane"/>
    <property type="evidence" value="ECO:0007669"/>
    <property type="project" value="UniProtKB-SubCell"/>
</dbReference>
<dbReference type="RefSeq" id="WP_090223496.1">
    <property type="nucleotide sequence ID" value="NZ_FOZP01000002.1"/>
</dbReference>
<dbReference type="EMBL" id="FOZP01000002">
    <property type="protein sequence ID" value="SFS40283.1"/>
    <property type="molecule type" value="Genomic_DNA"/>
</dbReference>
<dbReference type="SUPFAM" id="SSF56935">
    <property type="entry name" value="Porins"/>
    <property type="match status" value="1"/>
</dbReference>
<evidence type="ECO:0000256" key="3">
    <source>
        <dbReference type="ARBA" id="ARBA00023237"/>
    </source>
</evidence>
<gene>
    <name evidence="5" type="ORF">SAMN04488006_1094</name>
</gene>
<keyword evidence="3" id="KW-0998">Cell outer membrane</keyword>
<proteinExistence type="predicted"/>
<organism evidence="5 6">
    <name type="scientific">Lutibacter maritimus</name>
    <dbReference type="NCBI Taxonomy" id="593133"/>
    <lineage>
        <taxon>Bacteria</taxon>
        <taxon>Pseudomonadati</taxon>
        <taxon>Bacteroidota</taxon>
        <taxon>Flavobacteriia</taxon>
        <taxon>Flavobacteriales</taxon>
        <taxon>Flavobacteriaceae</taxon>
        <taxon>Lutibacter</taxon>
    </lineage>
</organism>
<name>A0A1I6PJC2_9FLAO</name>
<dbReference type="Pfam" id="PF13715">
    <property type="entry name" value="CarbopepD_reg_2"/>
    <property type="match status" value="1"/>
</dbReference>
<evidence type="ECO:0000256" key="1">
    <source>
        <dbReference type="ARBA" id="ARBA00004442"/>
    </source>
</evidence>
<dbReference type="AlphaFoldDB" id="A0A1I6PJC2"/>
<keyword evidence="6" id="KW-1185">Reference proteome</keyword>
<dbReference type="Proteomes" id="UP000199312">
    <property type="component" value="Unassembled WGS sequence"/>
</dbReference>
<evidence type="ECO:0000313" key="6">
    <source>
        <dbReference type="Proteomes" id="UP000199312"/>
    </source>
</evidence>
<reference evidence="6" key="1">
    <citation type="submission" date="2016-10" db="EMBL/GenBank/DDBJ databases">
        <authorList>
            <person name="Varghese N."/>
            <person name="Submissions S."/>
        </authorList>
    </citation>
    <scope>NUCLEOTIDE SEQUENCE [LARGE SCALE GENOMIC DNA]</scope>
    <source>
        <strain evidence="6">DSM 24450</strain>
    </source>
</reference>
<comment type="subcellular location">
    <subcellularLocation>
        <location evidence="1">Cell outer membrane</location>
    </subcellularLocation>
</comment>
<feature type="domain" description="TonB-dependent receptor-like beta-barrel" evidence="4">
    <location>
        <begin position="365"/>
        <end position="794"/>
    </location>
</feature>
<evidence type="ECO:0000313" key="5">
    <source>
        <dbReference type="EMBL" id="SFS40283.1"/>
    </source>
</evidence>
<dbReference type="Gene3D" id="2.40.170.20">
    <property type="entry name" value="TonB-dependent receptor, beta-barrel domain"/>
    <property type="match status" value="1"/>
</dbReference>
<protein>
    <submittedName>
        <fullName evidence="5">TonB-dependent Receptor Plug Domain</fullName>
    </submittedName>
</protein>
<dbReference type="InterPro" id="IPR008969">
    <property type="entry name" value="CarboxyPept-like_regulatory"/>
</dbReference>
<keyword evidence="2" id="KW-0472">Membrane</keyword>
<dbReference type="Pfam" id="PF00593">
    <property type="entry name" value="TonB_dep_Rec_b-barrel"/>
    <property type="match status" value="1"/>
</dbReference>
<keyword evidence="5" id="KW-0675">Receptor</keyword>
<dbReference type="InterPro" id="IPR000531">
    <property type="entry name" value="Beta-barrel_TonB"/>
</dbReference>
<sequence length="836" mass="95922">MKLFYQNKFWITLFIFITCFLKVNAQQSFSFLQEIQQLETKFDVKFSYAITSIENIQLQQKISTSTTLNEALIYINMHTLLVAEKIDDRFISIAPKLENIKVCGFILNKESKPISNVSILISGKFYGTVSKDSGEFVLENLKITDIIEFRYLGFATLKKNVNELIAPNLNCVTIILFEDEVELTEVFIQNYITKNLSKSNDGTISLDTKSFNTLSGQVEPDLLQTSQILPGIESPNESISNINVRNGVSDQNVIYWDYIKMYNPTHFFGLISAINPNLTKKISIIKNGTSAKYIGGVSSTMLLETNATISDNFSGGAGSNFIYYDAFFNIPISNKIELKTSFRNSNNNWFNTPTYKSYFNKTFQNTAINNNQSNSNFNFYDVNVSVLYTPTKFSSIKVNYIKINNNLDYNEFNNNNLTDKINQNSDAIGVHYDFKVNEKMNASVSSYYSKYSLFSNNYQNNQEQFVNHENEVLENSIKTSLKYLFNKNLSFETGYQLNETGVLNKTYVNIPLYNRIEKNVILNHAAFAEVNYQNNNWFLRSGISFNYFSKINETSIEPRLNLSYSLDKTMSLNAQFENKSQNTSQVIDYLDDFLGVETRRWVIADETIPLVKSNQFSVGGTYKKNNLLIDLSVFYKTIDGILISGQGFQNQVINKRLSGEQKSKGIEILLNKKTKKADFWIAYTFSKSDLFYKQLNQNYFPSNNDIRHSSTLGLNYYFNKYLSTSISGILKSGKPYTTINNQNQTIENNGSVTVNYNMLNSERLKSYNRLDFSVNYQFLDFKKIQSTIKLGVLNALNKRKDLDVYYVVDKTDTTKATEITVKSMEFTPNVSLRINF</sequence>
<accession>A0A1I6PJC2</accession>
<evidence type="ECO:0000259" key="4">
    <source>
        <dbReference type="Pfam" id="PF00593"/>
    </source>
</evidence>
<dbReference type="InterPro" id="IPR036942">
    <property type="entry name" value="Beta-barrel_TonB_sf"/>
</dbReference>
<evidence type="ECO:0000256" key="2">
    <source>
        <dbReference type="ARBA" id="ARBA00023136"/>
    </source>
</evidence>
<dbReference type="STRING" id="593133.SAMN04488006_1094"/>
<dbReference type="OrthoDB" id="9803050at2"/>
<dbReference type="SUPFAM" id="SSF49464">
    <property type="entry name" value="Carboxypeptidase regulatory domain-like"/>
    <property type="match status" value="1"/>
</dbReference>